<dbReference type="InterPro" id="IPR037993">
    <property type="entry name" value="NDPk7B"/>
</dbReference>
<evidence type="ECO:0000256" key="1">
    <source>
        <dbReference type="ARBA" id="ARBA00004138"/>
    </source>
</evidence>
<keyword evidence="4" id="KW-0206">Cytoskeleton</keyword>
<dbReference type="SMART" id="SM00562">
    <property type="entry name" value="NDK"/>
    <property type="match status" value="1"/>
</dbReference>
<name>A0A7S1U050_9STRA</name>
<evidence type="ECO:0000256" key="4">
    <source>
        <dbReference type="ARBA" id="ARBA00023212"/>
    </source>
</evidence>
<dbReference type="AlphaFoldDB" id="A0A7S1U050"/>
<evidence type="ECO:0000256" key="3">
    <source>
        <dbReference type="ARBA" id="ARBA00022490"/>
    </source>
</evidence>
<accession>A0A7S1U050</accession>
<keyword evidence="3" id="KW-0963">Cytoplasm</keyword>
<feature type="domain" description="DM10" evidence="7">
    <location>
        <begin position="6"/>
        <end position="95"/>
    </location>
</feature>
<organism evidence="8">
    <name type="scientific">Phaeomonas parva</name>
    <dbReference type="NCBI Taxonomy" id="124430"/>
    <lineage>
        <taxon>Eukaryota</taxon>
        <taxon>Sar</taxon>
        <taxon>Stramenopiles</taxon>
        <taxon>Ochrophyta</taxon>
        <taxon>Pinguiophyceae</taxon>
        <taxon>Pinguiochrysidales</taxon>
        <taxon>Pinguiochrysidaceae</taxon>
        <taxon>Phaeomonas</taxon>
    </lineage>
</organism>
<reference evidence="8" key="1">
    <citation type="submission" date="2021-01" db="EMBL/GenBank/DDBJ databases">
        <authorList>
            <person name="Corre E."/>
            <person name="Pelletier E."/>
            <person name="Niang G."/>
            <person name="Scheremetjew M."/>
            <person name="Finn R."/>
            <person name="Kale V."/>
            <person name="Holt S."/>
            <person name="Cochrane G."/>
            <person name="Meng A."/>
            <person name="Brown T."/>
            <person name="Cohen L."/>
        </authorList>
    </citation>
    <scope>NUCLEOTIDE SEQUENCE</scope>
    <source>
        <strain evidence="8">CCMP2877</strain>
    </source>
</reference>
<dbReference type="PROSITE" id="PS51336">
    <property type="entry name" value="DM10"/>
    <property type="match status" value="1"/>
</dbReference>
<comment type="subcellular location">
    <subcellularLocation>
        <location evidence="1">Cell projection</location>
        <location evidence="1">Cilium</location>
    </subcellularLocation>
    <subcellularLocation>
        <location evidence="2">Cytoplasm</location>
        <location evidence="2">Cytoskeleton</location>
    </subcellularLocation>
</comment>
<comment type="similarity">
    <text evidence="6">Belongs to the NDK family.</text>
</comment>
<dbReference type="PROSITE" id="PS51374">
    <property type="entry name" value="NDPK_LIKE"/>
    <property type="match status" value="1"/>
</dbReference>
<dbReference type="GO" id="GO:0005879">
    <property type="term" value="C:axonemal microtubule"/>
    <property type="evidence" value="ECO:0007669"/>
    <property type="project" value="TreeGrafter"/>
</dbReference>
<evidence type="ECO:0000256" key="2">
    <source>
        <dbReference type="ARBA" id="ARBA00004245"/>
    </source>
</evidence>
<dbReference type="SMART" id="SM00676">
    <property type="entry name" value="DM10"/>
    <property type="match status" value="1"/>
</dbReference>
<dbReference type="PANTHER" id="PTHR43109">
    <property type="entry name" value="NUCLEOSIDE DIPHOSPHATE KINASE 7"/>
    <property type="match status" value="1"/>
</dbReference>
<dbReference type="EMBL" id="HBGJ01017337">
    <property type="protein sequence ID" value="CAD9252766.1"/>
    <property type="molecule type" value="Transcribed_RNA"/>
</dbReference>
<dbReference type="Gene3D" id="3.30.70.141">
    <property type="entry name" value="Nucleoside diphosphate kinase-like domain"/>
    <property type="match status" value="1"/>
</dbReference>
<evidence type="ECO:0000256" key="5">
    <source>
        <dbReference type="ARBA" id="ARBA00023273"/>
    </source>
</evidence>
<dbReference type="PANTHER" id="PTHR43109:SF2">
    <property type="entry name" value="NUCLEOSIDE DIPHOSPHATE KINASE 7"/>
    <property type="match status" value="1"/>
</dbReference>
<evidence type="ECO:0000313" key="8">
    <source>
        <dbReference type="EMBL" id="CAD9252766.1"/>
    </source>
</evidence>
<dbReference type="InterPro" id="IPR036850">
    <property type="entry name" value="NDK-like_dom_sf"/>
</dbReference>
<dbReference type="InterPro" id="IPR034907">
    <property type="entry name" value="NDK-like_dom"/>
</dbReference>
<dbReference type="InterPro" id="IPR006602">
    <property type="entry name" value="DM10_dom"/>
</dbReference>
<sequence>MATHREETVLGFMCEWFDPQPQLVRRYKLHFHVNAHQVEMKDMKSGRTFLRKSPAPDTLSMNDMVLGARINIYGRMLTLVEFADPKTASLLSSTQARTCVVVADGLVDQIGQVVAFCEGLNLKLCKLRMVVLQGGELDVPVSGRTVLMELSGGSGDTAASLEAAFLERFGAGAYAVDSLPEASGPSTAVATEDSTCAVILPHVVKRGGAGAVLTDLLEAGFELTGLGMFALKKEDAANFLEVYQGVVPEYSEHVDELYSGPCLALALRAGADAVPALREVVGPWDVEIAKEIRPKSVRAKHGADKVRKAVHVTDLPEDGAREVGFFFGMLWQEGGLA</sequence>
<dbReference type="Gene3D" id="2.30.29.170">
    <property type="match status" value="1"/>
</dbReference>
<comment type="caution">
    <text evidence="6">Lacks conserved residue(s) required for the propagation of feature annotation.</text>
</comment>
<dbReference type="SUPFAM" id="SSF54919">
    <property type="entry name" value="Nucleoside diphosphate kinase, NDK"/>
    <property type="match status" value="1"/>
</dbReference>
<keyword evidence="5" id="KW-0966">Cell projection</keyword>
<proteinExistence type="inferred from homology"/>
<evidence type="ECO:0000259" key="7">
    <source>
        <dbReference type="PROSITE" id="PS51336"/>
    </source>
</evidence>
<dbReference type="Pfam" id="PF00334">
    <property type="entry name" value="NDK"/>
    <property type="match status" value="1"/>
</dbReference>
<gene>
    <name evidence="8" type="ORF">PPAR1163_LOCUS11130</name>
</gene>
<protein>
    <recommendedName>
        <fullName evidence="7">DM10 domain-containing protein</fullName>
    </recommendedName>
</protein>
<dbReference type="CDD" id="cd04412">
    <property type="entry name" value="NDPk7B"/>
    <property type="match status" value="1"/>
</dbReference>
<evidence type="ECO:0000256" key="6">
    <source>
        <dbReference type="PROSITE-ProRule" id="PRU00706"/>
    </source>
</evidence>